<dbReference type="PANTHER" id="PTHR21174:SF0">
    <property type="entry name" value="HD PHOSPHOHYDROLASE FAMILY PROTEIN-RELATED"/>
    <property type="match status" value="1"/>
</dbReference>
<dbReference type="Proteomes" id="UP000307000">
    <property type="component" value="Chromosome"/>
</dbReference>
<evidence type="ECO:0000313" key="2">
    <source>
        <dbReference type="EMBL" id="QCY46223.1"/>
    </source>
</evidence>
<dbReference type="Gene3D" id="1.10.472.50">
    <property type="entry name" value="HD-domain/PDEase-like"/>
    <property type="match status" value="1"/>
</dbReference>
<evidence type="ECO:0000313" key="3">
    <source>
        <dbReference type="Proteomes" id="UP000307000"/>
    </source>
</evidence>
<accession>A0A5B7WT79</accession>
<feature type="domain" description="DUF4031" evidence="1">
    <location>
        <begin position="3"/>
        <end position="77"/>
    </location>
</feature>
<dbReference type="SUPFAM" id="SSF109604">
    <property type="entry name" value="HD-domain/PDEase-like"/>
    <property type="match status" value="1"/>
</dbReference>
<keyword evidence="3" id="KW-1185">Reference proteome</keyword>
<proteinExistence type="predicted"/>
<name>A0A5B7WT79_9MICC</name>
<sequence length="295" mass="33523">MSILIDPPLWPAHGTLFSHVVSDHSLQELHEFARRTGLPQRAFDRDHYDVPERRYRQLVDSGAQPVSGGELVRRLVASGIRVPGRHRPEKLDKILLRRWARTLGVPGLGRELLAAWSQGHRKYHDRVHLLSVLEALDELMPEDLEQDERQILELTAWFHDAVYRGTAQDEQDSARLAEARLYGLISPGAVGEVRRLVLLTTTHRPQAADYLGQMFSDADLEVLARPPAAYQRYTAAIAEEYSHLPQKDFAAGRSQILQALLDKEQIFATPLGLQRWEASARANLSQEIEQLSRWS</sequence>
<dbReference type="InterPro" id="IPR009218">
    <property type="entry name" value="HD_phosphohydro"/>
</dbReference>
<evidence type="ECO:0000259" key="1">
    <source>
        <dbReference type="Pfam" id="PF13223"/>
    </source>
</evidence>
<reference evidence="2 3" key="1">
    <citation type="submission" date="2018-12" db="EMBL/GenBank/DDBJ databases">
        <title>Complete Genome Sequence of Glutamicibacter creatinolyticus strain LGCM259,isolated from an abscess of a 12-year-old mare in Italy.</title>
        <authorList>
            <person name="Santos R.G."/>
            <person name="Silva A.L."/>
            <person name="Seyffert N."/>
            <person name="Castro T.L.P."/>
            <person name="Attili A.R."/>
            <person name="Rifici C."/>
            <person name="Mazzullo G."/>
            <person name="Brenig B."/>
            <person name="Venanzi F."/>
            <person name="Azevedo V."/>
        </authorList>
    </citation>
    <scope>NUCLEOTIDE SEQUENCE [LARGE SCALE GENOMIC DNA]</scope>
    <source>
        <strain evidence="2 3">LGCM 259</strain>
    </source>
</reference>
<dbReference type="EMBL" id="CP034412">
    <property type="protein sequence ID" value="QCY46223.1"/>
    <property type="molecule type" value="Genomic_DNA"/>
</dbReference>
<dbReference type="PANTHER" id="PTHR21174">
    <property type="match status" value="1"/>
</dbReference>
<dbReference type="AlphaFoldDB" id="A0A5B7WT79"/>
<organism evidence="2 3">
    <name type="scientific">Glutamicibacter creatinolyticus</name>
    <dbReference type="NCBI Taxonomy" id="162496"/>
    <lineage>
        <taxon>Bacteria</taxon>
        <taxon>Bacillati</taxon>
        <taxon>Actinomycetota</taxon>
        <taxon>Actinomycetes</taxon>
        <taxon>Micrococcales</taxon>
        <taxon>Micrococcaceae</taxon>
        <taxon>Glutamicibacter</taxon>
    </lineage>
</organism>
<dbReference type="KEGG" id="gcr:GcLGCM259_0457"/>
<dbReference type="RefSeq" id="WP_138925643.1">
    <property type="nucleotide sequence ID" value="NZ_CP034412.1"/>
</dbReference>
<gene>
    <name evidence="2" type="ORF">GcLGCM259_0457</name>
</gene>
<protein>
    <recommendedName>
        <fullName evidence="1">DUF4031 domain-containing protein</fullName>
    </recommendedName>
</protein>
<dbReference type="Pfam" id="PF13223">
    <property type="entry name" value="DUF4031"/>
    <property type="match status" value="1"/>
</dbReference>
<dbReference type="InterPro" id="IPR025109">
    <property type="entry name" value="DUF4031"/>
</dbReference>